<protein>
    <recommendedName>
        <fullName evidence="4">Adenylate cyclase N-terminal domain-containing protein</fullName>
    </recommendedName>
</protein>
<dbReference type="EMBL" id="CAJHNH020000537">
    <property type="protein sequence ID" value="CAG5118340.1"/>
    <property type="molecule type" value="Genomic_DNA"/>
</dbReference>
<feature type="transmembrane region" description="Helical" evidence="3">
    <location>
        <begin position="114"/>
        <end position="133"/>
    </location>
</feature>
<name>A0A8S3YTB9_9EUPU</name>
<feature type="transmembrane region" description="Helical" evidence="3">
    <location>
        <begin position="86"/>
        <end position="108"/>
    </location>
</feature>
<keyword evidence="6" id="KW-1185">Reference proteome</keyword>
<keyword evidence="3" id="KW-1133">Transmembrane helix</keyword>
<dbReference type="InterPro" id="IPR032628">
    <property type="entry name" value="AC_N"/>
</dbReference>
<proteinExistence type="predicted"/>
<dbReference type="PANTHER" id="PTHR45627">
    <property type="entry name" value="ADENYLATE CYCLASE TYPE 1"/>
    <property type="match status" value="1"/>
</dbReference>
<dbReference type="GO" id="GO:0005886">
    <property type="term" value="C:plasma membrane"/>
    <property type="evidence" value="ECO:0007669"/>
    <property type="project" value="TreeGrafter"/>
</dbReference>
<feature type="non-terminal residue" evidence="5">
    <location>
        <position position="1"/>
    </location>
</feature>
<evidence type="ECO:0000313" key="5">
    <source>
        <dbReference type="EMBL" id="CAG5118340.1"/>
    </source>
</evidence>
<comment type="caution">
    <text evidence="5">The sequence shown here is derived from an EMBL/GenBank/DDBJ whole genome shotgun (WGS) entry which is preliminary data.</text>
</comment>
<dbReference type="GO" id="GO:0004016">
    <property type="term" value="F:adenylate cyclase activity"/>
    <property type="evidence" value="ECO:0007669"/>
    <property type="project" value="TreeGrafter"/>
</dbReference>
<keyword evidence="3" id="KW-0472">Membrane</keyword>
<dbReference type="GO" id="GO:0007189">
    <property type="term" value="P:adenylate cyclase-activating G protein-coupled receptor signaling pathway"/>
    <property type="evidence" value="ECO:0007669"/>
    <property type="project" value="TreeGrafter"/>
</dbReference>
<dbReference type="GO" id="GO:0000166">
    <property type="term" value="F:nucleotide binding"/>
    <property type="evidence" value="ECO:0007669"/>
    <property type="project" value="UniProtKB-KW"/>
</dbReference>
<dbReference type="PANTHER" id="PTHR45627:SF26">
    <property type="entry name" value="ADENYLATE CYCLASE TYPE 1"/>
    <property type="match status" value="1"/>
</dbReference>
<feature type="transmembrane region" description="Helical" evidence="3">
    <location>
        <begin position="178"/>
        <end position="197"/>
    </location>
</feature>
<feature type="domain" description="Adenylate cyclase N-terminal" evidence="4">
    <location>
        <begin position="55"/>
        <end position="234"/>
    </location>
</feature>
<dbReference type="Pfam" id="PF16214">
    <property type="entry name" value="AC_N"/>
    <property type="match status" value="1"/>
</dbReference>
<dbReference type="AlphaFoldDB" id="A0A8S3YTB9"/>
<keyword evidence="1" id="KW-0547">Nucleotide-binding</keyword>
<dbReference type="OrthoDB" id="6147412at2759"/>
<accession>A0A8S3YTB9</accession>
<sequence length="238" mass="26779">LKYFSLISICESLHADLISAPKSASNGFGLSCQIMTETVLGKTPMLKLRMDRKRTGIQKVLDWNQFSSLEMETLYQRYVFKIQQSAMMCMALLFTVLCLSLAVLTTAFVRNYTVYSLFLYGEGLIFFIFFIVMKSNLMKEQHFMAVNYVFLAFVTILGVVSVPLPFGSPPGFEDHKLNMADGAWVVAFVIFNIYALTPLQTLPKCILGGSIPLVHLVVSSQTCNQLPDLLWRQVSIVV</sequence>
<gene>
    <name evidence="5" type="ORF">CUNI_LOCUS3898</name>
</gene>
<evidence type="ECO:0000313" key="6">
    <source>
        <dbReference type="Proteomes" id="UP000678393"/>
    </source>
</evidence>
<evidence type="ECO:0000256" key="2">
    <source>
        <dbReference type="ARBA" id="ARBA00023239"/>
    </source>
</evidence>
<keyword evidence="2" id="KW-0456">Lyase</keyword>
<evidence type="ECO:0000259" key="4">
    <source>
        <dbReference type="Pfam" id="PF16214"/>
    </source>
</evidence>
<feature type="transmembrane region" description="Helical" evidence="3">
    <location>
        <begin position="145"/>
        <end position="166"/>
    </location>
</feature>
<organism evidence="5 6">
    <name type="scientific">Candidula unifasciata</name>
    <dbReference type="NCBI Taxonomy" id="100452"/>
    <lineage>
        <taxon>Eukaryota</taxon>
        <taxon>Metazoa</taxon>
        <taxon>Spiralia</taxon>
        <taxon>Lophotrochozoa</taxon>
        <taxon>Mollusca</taxon>
        <taxon>Gastropoda</taxon>
        <taxon>Heterobranchia</taxon>
        <taxon>Euthyneura</taxon>
        <taxon>Panpulmonata</taxon>
        <taxon>Eupulmonata</taxon>
        <taxon>Stylommatophora</taxon>
        <taxon>Helicina</taxon>
        <taxon>Helicoidea</taxon>
        <taxon>Geomitridae</taxon>
        <taxon>Candidula</taxon>
    </lineage>
</organism>
<evidence type="ECO:0000256" key="3">
    <source>
        <dbReference type="SAM" id="Phobius"/>
    </source>
</evidence>
<dbReference type="Proteomes" id="UP000678393">
    <property type="component" value="Unassembled WGS sequence"/>
</dbReference>
<keyword evidence="3" id="KW-0812">Transmembrane</keyword>
<dbReference type="GO" id="GO:0006171">
    <property type="term" value="P:cAMP biosynthetic process"/>
    <property type="evidence" value="ECO:0007669"/>
    <property type="project" value="TreeGrafter"/>
</dbReference>
<reference evidence="5" key="1">
    <citation type="submission" date="2021-04" db="EMBL/GenBank/DDBJ databases">
        <authorList>
            <consortium name="Molecular Ecology Group"/>
        </authorList>
    </citation>
    <scope>NUCLEOTIDE SEQUENCE</scope>
</reference>
<evidence type="ECO:0000256" key="1">
    <source>
        <dbReference type="ARBA" id="ARBA00022741"/>
    </source>
</evidence>
<feature type="non-terminal residue" evidence="5">
    <location>
        <position position="238"/>
    </location>
</feature>